<evidence type="ECO:0000256" key="1">
    <source>
        <dbReference type="SAM" id="MobiDB-lite"/>
    </source>
</evidence>
<dbReference type="Proteomes" id="UP000603200">
    <property type="component" value="Unassembled WGS sequence"/>
</dbReference>
<evidence type="ECO:0000313" key="3">
    <source>
        <dbReference type="Proteomes" id="UP000603200"/>
    </source>
</evidence>
<dbReference type="EMBL" id="BOMN01000052">
    <property type="protein sequence ID" value="GIE21096.1"/>
    <property type="molecule type" value="Genomic_DNA"/>
</dbReference>
<evidence type="ECO:0000313" key="2">
    <source>
        <dbReference type="EMBL" id="GIE21096.1"/>
    </source>
</evidence>
<keyword evidence="3" id="KW-1185">Reference proteome</keyword>
<sequence length="124" mass="13195">MLQGERGDPPLPGEMGGSQLAAPGRDGCSQLGRVPDPGRQERRRCSGRVAVARCSLRQEEDVEAEDVDDEEEDDEGVEAGVDDVVLGDEDESEDLLSDDLLSEVEVAAAAGFSALTLPARESLR</sequence>
<reference evidence="2 3" key="1">
    <citation type="submission" date="2021-01" db="EMBL/GenBank/DDBJ databases">
        <title>Whole genome shotgun sequence of Actinoplanes humidus NBRC 14915.</title>
        <authorList>
            <person name="Komaki H."/>
            <person name="Tamura T."/>
        </authorList>
    </citation>
    <scope>NUCLEOTIDE SEQUENCE [LARGE SCALE GENOMIC DNA]</scope>
    <source>
        <strain evidence="2 3">NBRC 14915</strain>
    </source>
</reference>
<accession>A0ABQ3ZRA6</accession>
<feature type="region of interest" description="Disordered" evidence="1">
    <location>
        <begin position="1"/>
        <end position="99"/>
    </location>
</feature>
<protein>
    <submittedName>
        <fullName evidence="2">Uncharacterized protein</fullName>
    </submittedName>
</protein>
<comment type="caution">
    <text evidence="2">The sequence shown here is derived from an EMBL/GenBank/DDBJ whole genome shotgun (WGS) entry which is preliminary data.</text>
</comment>
<name>A0ABQ3ZRA6_9ACTN</name>
<organism evidence="2 3">
    <name type="scientific">Winogradskya humida</name>
    <dbReference type="NCBI Taxonomy" id="113566"/>
    <lineage>
        <taxon>Bacteria</taxon>
        <taxon>Bacillati</taxon>
        <taxon>Actinomycetota</taxon>
        <taxon>Actinomycetes</taxon>
        <taxon>Micromonosporales</taxon>
        <taxon>Micromonosporaceae</taxon>
        <taxon>Winogradskya</taxon>
    </lineage>
</organism>
<gene>
    <name evidence="2" type="ORF">Ahu01nite_041980</name>
</gene>
<feature type="compositionally biased region" description="Acidic residues" evidence="1">
    <location>
        <begin position="60"/>
        <end position="99"/>
    </location>
</feature>
<proteinExistence type="predicted"/>